<name>K0T901_THAOC</name>
<evidence type="ECO:0000313" key="3">
    <source>
        <dbReference type="Proteomes" id="UP000266841"/>
    </source>
</evidence>
<gene>
    <name evidence="2" type="ORF">THAOC_11997</name>
</gene>
<evidence type="ECO:0000256" key="1">
    <source>
        <dbReference type="SAM" id="MobiDB-lite"/>
    </source>
</evidence>
<accession>K0T901</accession>
<organism evidence="2 3">
    <name type="scientific">Thalassiosira oceanica</name>
    <name type="common">Marine diatom</name>
    <dbReference type="NCBI Taxonomy" id="159749"/>
    <lineage>
        <taxon>Eukaryota</taxon>
        <taxon>Sar</taxon>
        <taxon>Stramenopiles</taxon>
        <taxon>Ochrophyta</taxon>
        <taxon>Bacillariophyta</taxon>
        <taxon>Coscinodiscophyceae</taxon>
        <taxon>Thalassiosirophycidae</taxon>
        <taxon>Thalassiosirales</taxon>
        <taxon>Thalassiosiraceae</taxon>
        <taxon>Thalassiosira</taxon>
    </lineage>
</organism>
<evidence type="ECO:0000313" key="2">
    <source>
        <dbReference type="EMBL" id="EJK67017.1"/>
    </source>
</evidence>
<dbReference type="AlphaFoldDB" id="K0T901"/>
<reference evidence="2 3" key="1">
    <citation type="journal article" date="2012" name="Genome Biol.">
        <title>Genome and low-iron response of an oceanic diatom adapted to chronic iron limitation.</title>
        <authorList>
            <person name="Lommer M."/>
            <person name="Specht M."/>
            <person name="Roy A.S."/>
            <person name="Kraemer L."/>
            <person name="Andreson R."/>
            <person name="Gutowska M.A."/>
            <person name="Wolf J."/>
            <person name="Bergner S.V."/>
            <person name="Schilhabel M.B."/>
            <person name="Klostermeier U.C."/>
            <person name="Beiko R.G."/>
            <person name="Rosenstiel P."/>
            <person name="Hippler M."/>
            <person name="Laroche J."/>
        </authorList>
    </citation>
    <scope>NUCLEOTIDE SEQUENCE [LARGE SCALE GENOMIC DNA]</scope>
    <source>
        <strain evidence="2 3">CCMP1005</strain>
    </source>
</reference>
<comment type="caution">
    <text evidence="2">The sequence shown here is derived from an EMBL/GenBank/DDBJ whole genome shotgun (WGS) entry which is preliminary data.</text>
</comment>
<keyword evidence="3" id="KW-1185">Reference proteome</keyword>
<dbReference type="EMBL" id="AGNL01013776">
    <property type="protein sequence ID" value="EJK67017.1"/>
    <property type="molecule type" value="Genomic_DNA"/>
</dbReference>
<feature type="region of interest" description="Disordered" evidence="1">
    <location>
        <begin position="62"/>
        <end position="87"/>
    </location>
</feature>
<proteinExistence type="predicted"/>
<protein>
    <submittedName>
        <fullName evidence="2">Uncharacterized protein</fullName>
    </submittedName>
</protein>
<dbReference type="Proteomes" id="UP000266841">
    <property type="component" value="Unassembled WGS sequence"/>
</dbReference>
<sequence length="180" mass="20305">MIVESSRDVAASPRPYFDSEPTKHGLFASGMLLMLFDFALQYQKLSLGVLLHALLDSFQSLATPPDPAQHAKKTTTPSVRNGKDRRPICPDARLRLRMARVRLSHRHHGIVVESQSAALGTALTTPHDDFWLRTTSSRLHKPRACRVCPRLRCAALQNARIRASRRDSHIDSPSKLRRIR</sequence>